<sequence>MTTAALSTAAKKPRRNRRRPSARWTRAGLLVFAVGVGVAVVGQTAYRMIDARNAVKAATAAPLAMDNPRFTGAMRDGRAFLITARRAERDPADPNKVKLVDPTLVRGYGAPEASRVTSKSGVYQEAQNLLVLTQDVKIDNGQGYQFASQEARIDTKTGEALGPMAVAGTGPQGNVRADSYSVSDKGDRVVFKGRVRTRVQTQ</sequence>
<feature type="compositionally biased region" description="Basic residues" evidence="1">
    <location>
        <begin position="11"/>
        <end position="21"/>
    </location>
</feature>
<accession>A0ABS0SY64</accession>
<name>A0ABS0SY64_9CAUL</name>
<dbReference type="Gene3D" id="2.60.450.10">
    <property type="entry name" value="Lipopolysaccharide (LPS) transport protein A like domain"/>
    <property type="match status" value="1"/>
</dbReference>
<dbReference type="Proteomes" id="UP000639859">
    <property type="component" value="Unassembled WGS sequence"/>
</dbReference>
<protein>
    <submittedName>
        <fullName evidence="2">LPS export ABC transporter periplasmic protein LptC</fullName>
    </submittedName>
</protein>
<organism evidence="2 3">
    <name type="scientific">Caulobacter hibisci</name>
    <dbReference type="NCBI Taxonomy" id="2035993"/>
    <lineage>
        <taxon>Bacteria</taxon>
        <taxon>Pseudomonadati</taxon>
        <taxon>Pseudomonadota</taxon>
        <taxon>Alphaproteobacteria</taxon>
        <taxon>Caulobacterales</taxon>
        <taxon>Caulobacteraceae</taxon>
        <taxon>Caulobacter</taxon>
    </lineage>
</organism>
<proteinExistence type="predicted"/>
<reference evidence="2 3" key="1">
    <citation type="submission" date="2020-11" db="EMBL/GenBank/DDBJ databases">
        <title>genome sequence of strain KACC 18849.</title>
        <authorList>
            <person name="Gao J."/>
            <person name="Zhang X."/>
        </authorList>
    </citation>
    <scope>NUCLEOTIDE SEQUENCE [LARGE SCALE GENOMIC DNA]</scope>
    <source>
        <strain evidence="2 3">KACC 18849</strain>
    </source>
</reference>
<evidence type="ECO:0000313" key="2">
    <source>
        <dbReference type="EMBL" id="MBI1683835.1"/>
    </source>
</evidence>
<evidence type="ECO:0000256" key="1">
    <source>
        <dbReference type="SAM" id="MobiDB-lite"/>
    </source>
</evidence>
<dbReference type="InterPro" id="IPR010664">
    <property type="entry name" value="LipoPS_assembly_LptC-rel"/>
</dbReference>
<keyword evidence="3" id="KW-1185">Reference proteome</keyword>
<dbReference type="RefSeq" id="WP_198575762.1">
    <property type="nucleotide sequence ID" value="NZ_JADWOX010000005.1"/>
</dbReference>
<evidence type="ECO:0000313" key="3">
    <source>
        <dbReference type="Proteomes" id="UP000639859"/>
    </source>
</evidence>
<feature type="region of interest" description="Disordered" evidence="1">
    <location>
        <begin position="1"/>
        <end position="21"/>
    </location>
</feature>
<dbReference type="Pfam" id="PF06835">
    <property type="entry name" value="LptC"/>
    <property type="match status" value="1"/>
</dbReference>
<dbReference type="EMBL" id="JADWOX010000005">
    <property type="protein sequence ID" value="MBI1683835.1"/>
    <property type="molecule type" value="Genomic_DNA"/>
</dbReference>
<comment type="caution">
    <text evidence="2">The sequence shown here is derived from an EMBL/GenBank/DDBJ whole genome shotgun (WGS) entry which is preliminary data.</text>
</comment>
<gene>
    <name evidence="2" type="primary">lptC</name>
    <name evidence="2" type="ORF">I4Q42_09150</name>
</gene>